<evidence type="ECO:0000256" key="1">
    <source>
        <dbReference type="SAM" id="SignalP"/>
    </source>
</evidence>
<dbReference type="EMBL" id="JAULBC010000002">
    <property type="protein sequence ID" value="MEX6687620.1"/>
    <property type="molecule type" value="Genomic_DNA"/>
</dbReference>
<accession>A0ABV3ZDF2</accession>
<organism evidence="2 3">
    <name type="scientific">Danxiaibacter flavus</name>
    <dbReference type="NCBI Taxonomy" id="3049108"/>
    <lineage>
        <taxon>Bacteria</taxon>
        <taxon>Pseudomonadati</taxon>
        <taxon>Bacteroidota</taxon>
        <taxon>Chitinophagia</taxon>
        <taxon>Chitinophagales</taxon>
        <taxon>Chitinophagaceae</taxon>
        <taxon>Danxiaibacter</taxon>
    </lineage>
</organism>
<proteinExistence type="predicted"/>
<comment type="caution">
    <text evidence="2">The sequence shown here is derived from an EMBL/GenBank/DDBJ whole genome shotgun (WGS) entry which is preliminary data.</text>
</comment>
<evidence type="ECO:0008006" key="4">
    <source>
        <dbReference type="Google" id="ProtNLM"/>
    </source>
</evidence>
<evidence type="ECO:0000313" key="2">
    <source>
        <dbReference type="EMBL" id="MEX6687620.1"/>
    </source>
</evidence>
<protein>
    <recommendedName>
        <fullName evidence="4">Outer membrane protein beta-barrel domain-containing protein</fullName>
    </recommendedName>
</protein>
<feature type="chain" id="PRO_5045100396" description="Outer membrane protein beta-barrel domain-containing protein" evidence="1">
    <location>
        <begin position="19"/>
        <end position="202"/>
    </location>
</feature>
<name>A0ABV3ZDF2_9BACT</name>
<reference evidence="2 3" key="1">
    <citation type="submission" date="2023-07" db="EMBL/GenBank/DDBJ databases">
        <authorList>
            <person name="Lian W.-H."/>
        </authorList>
    </citation>
    <scope>NUCLEOTIDE SEQUENCE [LARGE SCALE GENOMIC DNA]</scope>
    <source>
        <strain evidence="2 3">SYSU DXS3180</strain>
    </source>
</reference>
<sequence length="202" mass="22600">MVKRMVCLALGLFVTAFAFSQQVPQTYQEPEQGFDKSRLFLGGSIALGFSSGSFNIGANPEIGYSVTDWLDAGIGINLNYFSLNADYNYGVTQHSFNYGLGPFVRAYPLNFLFVQAQLEQNWMHYNLKDVNTGQTSEFTTNAPSVLLGLGYSQRLVGQANYYMALLFDVNDNPNSPYRDGYNHAIPIIRAGFNIYLNKGHRK</sequence>
<dbReference type="RefSeq" id="WP_369329025.1">
    <property type="nucleotide sequence ID" value="NZ_JAULBC010000002.1"/>
</dbReference>
<gene>
    <name evidence="2" type="ORF">QTN47_08965</name>
</gene>
<keyword evidence="1" id="KW-0732">Signal</keyword>
<feature type="signal peptide" evidence="1">
    <location>
        <begin position="1"/>
        <end position="18"/>
    </location>
</feature>
<evidence type="ECO:0000313" key="3">
    <source>
        <dbReference type="Proteomes" id="UP001560573"/>
    </source>
</evidence>
<keyword evidence="3" id="KW-1185">Reference proteome</keyword>
<dbReference type="Proteomes" id="UP001560573">
    <property type="component" value="Unassembled WGS sequence"/>
</dbReference>